<evidence type="ECO:0000256" key="1">
    <source>
        <dbReference type="SAM" id="MobiDB-lite"/>
    </source>
</evidence>
<protein>
    <recommendedName>
        <fullName evidence="4">Arrestin-like N-terminal domain-containing protein</fullName>
    </recommendedName>
</protein>
<accession>A0A6A7BAS1</accession>
<proteinExistence type="predicted"/>
<evidence type="ECO:0000313" key="2">
    <source>
        <dbReference type="EMBL" id="KAF2852636.1"/>
    </source>
</evidence>
<evidence type="ECO:0008006" key="4">
    <source>
        <dbReference type="Google" id="ProtNLM"/>
    </source>
</evidence>
<organism evidence="2 3">
    <name type="scientific">Plenodomus tracheiphilus IPT5</name>
    <dbReference type="NCBI Taxonomy" id="1408161"/>
    <lineage>
        <taxon>Eukaryota</taxon>
        <taxon>Fungi</taxon>
        <taxon>Dikarya</taxon>
        <taxon>Ascomycota</taxon>
        <taxon>Pezizomycotina</taxon>
        <taxon>Dothideomycetes</taxon>
        <taxon>Pleosporomycetidae</taxon>
        <taxon>Pleosporales</taxon>
        <taxon>Pleosporineae</taxon>
        <taxon>Leptosphaeriaceae</taxon>
        <taxon>Plenodomus</taxon>
    </lineage>
</organism>
<dbReference type="AlphaFoldDB" id="A0A6A7BAS1"/>
<dbReference type="Proteomes" id="UP000799423">
    <property type="component" value="Unassembled WGS sequence"/>
</dbReference>
<gene>
    <name evidence="2" type="ORF">T440DRAFT_516473</name>
</gene>
<reference evidence="2" key="1">
    <citation type="submission" date="2020-01" db="EMBL/GenBank/DDBJ databases">
        <authorList>
            <consortium name="DOE Joint Genome Institute"/>
            <person name="Haridas S."/>
            <person name="Albert R."/>
            <person name="Binder M."/>
            <person name="Bloem J."/>
            <person name="Labutti K."/>
            <person name="Salamov A."/>
            <person name="Andreopoulos B."/>
            <person name="Baker S.E."/>
            <person name="Barry K."/>
            <person name="Bills G."/>
            <person name="Bluhm B.H."/>
            <person name="Cannon C."/>
            <person name="Castanera R."/>
            <person name="Culley D.E."/>
            <person name="Daum C."/>
            <person name="Ezra D."/>
            <person name="Gonzalez J.B."/>
            <person name="Henrissat B."/>
            <person name="Kuo A."/>
            <person name="Liang C."/>
            <person name="Lipzen A."/>
            <person name="Lutzoni F."/>
            <person name="Magnuson J."/>
            <person name="Mondo S."/>
            <person name="Nolan M."/>
            <person name="Ohm R."/>
            <person name="Pangilinan J."/>
            <person name="Park H.-J."/>
            <person name="Ramirez L."/>
            <person name="Alfaro M."/>
            <person name="Sun H."/>
            <person name="Tritt A."/>
            <person name="Yoshinaga Y."/>
            <person name="Zwiers L.-H."/>
            <person name="Turgeon B.G."/>
            <person name="Goodwin S.B."/>
            <person name="Spatafora J.W."/>
            <person name="Crous P.W."/>
            <person name="Grigoriev I.V."/>
        </authorList>
    </citation>
    <scope>NUCLEOTIDE SEQUENCE</scope>
    <source>
        <strain evidence="2">IPT5</strain>
    </source>
</reference>
<feature type="region of interest" description="Disordered" evidence="1">
    <location>
        <begin position="468"/>
        <end position="489"/>
    </location>
</feature>
<keyword evidence="3" id="KW-1185">Reference proteome</keyword>
<sequence length="489" mass="54542">MSLEGPSSFANQKHNPLYIQILDQQSHYTCGDRIEGIVRVDPTVRPRHVAIVFTGFSIIHDKDAVPSKPKFFEFSEDLFISTGAGENFDILRQGTASDGKVELPFCFTFPLNVTLAPPADRYWWNPMDDYNHPRFQHSPGFLLPPSASPVSSAINGLLSPKVIYNLEARVDSTLKVRQDLFFIPPAPEYDLALLEPNLNFGTTLPKHCCRYKFIRTRKLLPGYGESSKLGRLRDKLVEKELFFGIESYAEVPYVRFNLFATPARIVVIGALVPIILTVQHLERSVSIPHPPELQLRRVRVQLHSEFHTFLPIVRNAKKGARDMMETTGDVITLLDKKFDKGDGKNLYDGLNLLDIEPIRLVGDKLSPSFTSYGMAMEYKMQVEIWGECADREFSGITCKDKVQVVTDWTVPSVDAAELPVTPGPAYEEVDPLATQEMADFARPNGGAIRQGADSLPVYGTTATPVAQPIGVRSQPPLPPPPYIDGGRFG</sequence>
<dbReference type="EMBL" id="MU006298">
    <property type="protein sequence ID" value="KAF2852636.1"/>
    <property type="molecule type" value="Genomic_DNA"/>
</dbReference>
<dbReference type="OrthoDB" id="5349440at2759"/>
<name>A0A6A7BAS1_9PLEO</name>
<evidence type="ECO:0000313" key="3">
    <source>
        <dbReference type="Proteomes" id="UP000799423"/>
    </source>
</evidence>